<dbReference type="NCBIfam" id="NF041462">
    <property type="entry name" value="GalA"/>
    <property type="match status" value="1"/>
</dbReference>
<evidence type="ECO:0000256" key="6">
    <source>
        <dbReference type="ARBA" id="ARBA00023295"/>
    </source>
</evidence>
<protein>
    <submittedName>
        <fullName evidence="15">Glycoside hydrolase family 2 protein</fullName>
    </submittedName>
</protein>
<evidence type="ECO:0000259" key="12">
    <source>
        <dbReference type="Pfam" id="PF14905"/>
    </source>
</evidence>
<comment type="caution">
    <text evidence="15">The sequence shown here is derived from an EMBL/GenBank/DDBJ whole genome shotgun (WGS) entry which is preliminary data.</text>
</comment>
<dbReference type="InterPro" id="IPR006103">
    <property type="entry name" value="Glyco_hydro_2_cat"/>
</dbReference>
<dbReference type="InterPro" id="IPR012910">
    <property type="entry name" value="Plug_dom"/>
</dbReference>
<accession>A0A699GF36</accession>
<dbReference type="PANTHER" id="PTHR42732">
    <property type="entry name" value="BETA-GALACTOSIDASE"/>
    <property type="match status" value="1"/>
</dbReference>
<feature type="domain" description="Glycoside hydrolase family 2 catalytic" evidence="9">
    <location>
        <begin position="1188"/>
        <end position="1425"/>
    </location>
</feature>
<dbReference type="Pfam" id="PF00703">
    <property type="entry name" value="Glyco_hydro_2"/>
    <property type="match status" value="1"/>
</dbReference>
<dbReference type="InterPro" id="IPR041700">
    <property type="entry name" value="OMP_b-brl_3"/>
</dbReference>
<dbReference type="SUPFAM" id="SSF56935">
    <property type="entry name" value="Porins"/>
    <property type="match status" value="1"/>
</dbReference>
<dbReference type="InterPro" id="IPR036942">
    <property type="entry name" value="Beta-barrel_TonB_sf"/>
</dbReference>
<feature type="domain" description="Glycoside hydrolase family 2" evidence="14">
    <location>
        <begin position="1556"/>
        <end position="1659"/>
    </location>
</feature>
<dbReference type="InterPro" id="IPR010104">
    <property type="entry name" value="TonB_rcpt_bac"/>
</dbReference>
<dbReference type="SUPFAM" id="SSF49303">
    <property type="entry name" value="beta-Galactosidase/glucuronidase domain"/>
    <property type="match status" value="1"/>
</dbReference>
<evidence type="ECO:0000256" key="4">
    <source>
        <dbReference type="ARBA" id="ARBA00023136"/>
    </source>
</evidence>
<dbReference type="Pfam" id="PF07715">
    <property type="entry name" value="Plug"/>
    <property type="match status" value="1"/>
</dbReference>
<keyword evidence="7" id="KW-0732">Signal</keyword>
<dbReference type="GO" id="GO:0005975">
    <property type="term" value="P:carbohydrate metabolic process"/>
    <property type="evidence" value="ECO:0007669"/>
    <property type="project" value="InterPro"/>
</dbReference>
<dbReference type="InterPro" id="IPR013783">
    <property type="entry name" value="Ig-like_fold"/>
</dbReference>
<feature type="chain" id="PRO_5025538105" evidence="7">
    <location>
        <begin position="21"/>
        <end position="1813"/>
    </location>
</feature>
<dbReference type="Pfam" id="PF02836">
    <property type="entry name" value="Glyco_hydro_2_C"/>
    <property type="match status" value="1"/>
</dbReference>
<dbReference type="PANTHER" id="PTHR42732:SF1">
    <property type="entry name" value="BETA-MANNOSIDASE"/>
    <property type="match status" value="1"/>
</dbReference>
<feature type="domain" description="Glycosyl hydrolases family 2 sugar binding" evidence="10">
    <location>
        <begin position="971"/>
        <end position="1042"/>
    </location>
</feature>
<evidence type="ECO:0000259" key="11">
    <source>
        <dbReference type="Pfam" id="PF07715"/>
    </source>
</evidence>
<feature type="domain" description="Outer membrane protein beta-barrel" evidence="12">
    <location>
        <begin position="558"/>
        <end position="795"/>
    </location>
</feature>
<dbReference type="InterPro" id="IPR006102">
    <property type="entry name" value="Ig-like_GH2"/>
</dbReference>
<dbReference type="InterPro" id="IPR048230">
    <property type="entry name" value="GalA-like"/>
</dbReference>
<dbReference type="InterPro" id="IPR051913">
    <property type="entry name" value="GH2_Domain-Containing"/>
</dbReference>
<dbReference type="SUPFAM" id="SSF51445">
    <property type="entry name" value="(Trans)glycosidases"/>
    <property type="match status" value="1"/>
</dbReference>
<name>A0A699GF36_TANCI</name>
<proteinExistence type="inferred from homology"/>
<evidence type="ECO:0000256" key="3">
    <source>
        <dbReference type="ARBA" id="ARBA00022801"/>
    </source>
</evidence>
<dbReference type="NCBIfam" id="TIGR01782">
    <property type="entry name" value="TonB-Xanth-Caul"/>
    <property type="match status" value="1"/>
</dbReference>
<dbReference type="CDD" id="cd01347">
    <property type="entry name" value="ligand_gated_channel"/>
    <property type="match status" value="1"/>
</dbReference>
<evidence type="ECO:0000259" key="9">
    <source>
        <dbReference type="Pfam" id="PF02836"/>
    </source>
</evidence>
<evidence type="ECO:0000313" key="15">
    <source>
        <dbReference type="EMBL" id="GEU28484.1"/>
    </source>
</evidence>
<keyword evidence="5" id="KW-0998">Cell outer membrane</keyword>
<dbReference type="InterPro" id="IPR040605">
    <property type="entry name" value="Glyco_hydro2_dom5"/>
</dbReference>
<feature type="signal peptide" evidence="7">
    <location>
        <begin position="1"/>
        <end position="20"/>
    </location>
</feature>
<evidence type="ECO:0000256" key="2">
    <source>
        <dbReference type="ARBA" id="ARBA00007401"/>
    </source>
</evidence>
<dbReference type="Gene3D" id="2.60.40.10">
    <property type="entry name" value="Immunoglobulins"/>
    <property type="match status" value="3"/>
</dbReference>
<dbReference type="Gene3D" id="2.170.130.10">
    <property type="entry name" value="TonB-dependent receptor, plug domain"/>
    <property type="match status" value="1"/>
</dbReference>
<keyword evidence="6" id="KW-0326">Glycosidase</keyword>
<organism evidence="15">
    <name type="scientific">Tanacetum cinerariifolium</name>
    <name type="common">Dalmatian daisy</name>
    <name type="synonym">Chrysanthemum cinerariifolium</name>
    <dbReference type="NCBI Taxonomy" id="118510"/>
    <lineage>
        <taxon>Eukaryota</taxon>
        <taxon>Viridiplantae</taxon>
        <taxon>Streptophyta</taxon>
        <taxon>Embryophyta</taxon>
        <taxon>Tracheophyta</taxon>
        <taxon>Spermatophyta</taxon>
        <taxon>Magnoliopsida</taxon>
        <taxon>eudicotyledons</taxon>
        <taxon>Gunneridae</taxon>
        <taxon>Pentapetalae</taxon>
        <taxon>asterids</taxon>
        <taxon>campanulids</taxon>
        <taxon>Asterales</taxon>
        <taxon>Asteraceae</taxon>
        <taxon>Asteroideae</taxon>
        <taxon>Anthemideae</taxon>
        <taxon>Anthemidinae</taxon>
        <taxon>Tanacetum</taxon>
    </lineage>
</organism>
<dbReference type="SUPFAM" id="SSF49785">
    <property type="entry name" value="Galactose-binding domain-like"/>
    <property type="match status" value="2"/>
</dbReference>
<evidence type="ECO:0000259" key="10">
    <source>
        <dbReference type="Pfam" id="PF02837"/>
    </source>
</evidence>
<dbReference type="InterPro" id="IPR008979">
    <property type="entry name" value="Galactose-bd-like_sf"/>
</dbReference>
<keyword evidence="4" id="KW-0472">Membrane</keyword>
<dbReference type="InterPro" id="IPR037066">
    <property type="entry name" value="Plug_dom_sf"/>
</dbReference>
<comment type="subcellular location">
    <subcellularLocation>
        <location evidence="1">Cell outer membrane</location>
    </subcellularLocation>
</comment>
<dbReference type="Pfam" id="PF18565">
    <property type="entry name" value="Glyco_hydro2_C5"/>
    <property type="match status" value="1"/>
</dbReference>
<feature type="domain" description="Glycoside hydrolase family 2 immunoglobulin-like beta-sandwich" evidence="8">
    <location>
        <begin position="1084"/>
        <end position="1180"/>
    </location>
</feature>
<dbReference type="InterPro" id="IPR017853">
    <property type="entry name" value="GH"/>
</dbReference>
<dbReference type="Gene3D" id="3.20.20.80">
    <property type="entry name" value="Glycosidases"/>
    <property type="match status" value="1"/>
</dbReference>
<evidence type="ECO:0000256" key="7">
    <source>
        <dbReference type="SAM" id="SignalP"/>
    </source>
</evidence>
<dbReference type="Pfam" id="PF16355">
    <property type="entry name" value="DUF4982"/>
    <property type="match status" value="1"/>
</dbReference>
<dbReference type="InterPro" id="IPR006104">
    <property type="entry name" value="Glyco_hydro_2_N"/>
</dbReference>
<dbReference type="Gene3D" id="2.40.170.20">
    <property type="entry name" value="TonB-dependent receptor, beta-barrel domain"/>
    <property type="match status" value="1"/>
</dbReference>
<comment type="similarity">
    <text evidence="2">Belongs to the glycosyl hydrolase 2 family.</text>
</comment>
<reference evidence="15" key="1">
    <citation type="journal article" date="2019" name="Sci. Rep.">
        <title>Draft genome of Tanacetum cinerariifolium, the natural source of mosquito coil.</title>
        <authorList>
            <person name="Yamashiro T."/>
            <person name="Shiraishi A."/>
            <person name="Satake H."/>
            <person name="Nakayama K."/>
        </authorList>
    </citation>
    <scope>NUCLEOTIDE SEQUENCE</scope>
</reference>
<dbReference type="InterPro" id="IPR032311">
    <property type="entry name" value="DUF4982"/>
</dbReference>
<dbReference type="InterPro" id="IPR036156">
    <property type="entry name" value="Beta-gal/glucu_dom_sf"/>
</dbReference>
<feature type="domain" description="DUF4982" evidence="13">
    <location>
        <begin position="1486"/>
        <end position="1542"/>
    </location>
</feature>
<dbReference type="Pfam" id="PF02837">
    <property type="entry name" value="Glyco_hydro_2_N"/>
    <property type="match status" value="1"/>
</dbReference>
<gene>
    <name evidence="15" type="ORF">Tci_000462</name>
</gene>
<feature type="domain" description="TonB-dependent receptor plug" evidence="11">
    <location>
        <begin position="67"/>
        <end position="166"/>
    </location>
</feature>
<sequence length="1813" mass="197308">MSWLIATLFTTPLMAQQAIAQEAQAAQEAAAPAAAPAAPAATAEGPIQQVNVTGIRASVRNALAAKEASNSIVEVIASEDIGKLPDTTIAESLSRLPGLSSGLDRGNASQIVARGMGPRFIGATLNGRELASSEPARAVRFEQFPSESLSGATVYKTQQADLAEGGIATTIDLQTVSPLKYNGRQINLKADALYYAISEDIAGADKVAPRVGGVYVDQFFNKTLGAALAFSYQDQPSVQKNVRHWGFDTAGVPWGFKDDVRRGDNKRSSVLGKLEWKPSGDALITGDAYYAKTDIDEAQMQHWMDFYAPPDNPKTYTNTDVRNGYMAGGTVNPIYISNHDSRWLQENSVFAGGLNGKFTAGDWKIESDLSSSHARRSSQWLDLRSYTKNGANVNWSFTGDERQSYNFGNLDSGNPDNFGNPSLVVESDGHIKDRLDAVALSASRGIENSIISRIKVGVRATDREKSYHQTTWNQDYPAGAVAIPASAYETVDVAGFPAYYVLKDFYGTVNSIYGANALNPAGRVPTANDLMAGWKVKERSTSAFIQGDLDGELFGKTYRGNVGVRVVHSKQTGYGVSALDGSAPTNVEGGTSYTEILPSLNTIFNLDEAQEHQIRFSLARAMSRAPMDEMRAARNLYTNAQSPSQPLTGSAGNPELKPMMANQVDLAYQWYFGKGSLLSAGGFYKKVQRYIALTTDTTVIDGRRAEVSRSINGHGGDIRGLEFVYQQAFTSLPAPFDGLGIASNYSYTTSNIREATPTVNPYTIEGLMKHNGGVALWYEKAGYEARLSANYHSKFVRSPTWNLSEITENGSETYMTLNLAKQLTPNLQLRFVLNGAAPFFLAQVVREPSLNKLPHWRRMGAAVLLLACAAAHTAAHAAAPIPAHMTDATVKAGRERLSLDRGWLFHLGDVRQAPIVGHEESYSNAKAGNAPGAAGAEFDDSDWRRLDLPHDWAVEGPFDPKANISQGYRPRGIGWYRRYLKVDPADRGRHFELQFDAIATHATVYVNGNVVNRNWSGYNTSNIDITPYLTYGDALNTISVRVDAEAMEGWWYEGAGMYRHTWLVKRAPVHVATDGVYAVPRAGKGKQWTLPVEVTVNNSGKKASDVTVEVTLFDPAGKQVGKQSAKASIGVLKDATVKVPFAVNDPALWSVAKTNLYRVVTRVIENGKAQDEVALHTGFRTIRFDAQQGFFLNGEHLKLQGVCIHQDHAGVGVAVPTSVWEYRLRRLKELGVNAIRFSHNAPAAEVLDLVDRMGFVVMDENRNFNPSPDYMLQLEWMVKRDRHHPGIILWSVFNEEPVQGSEVGYEMVRRMAAVVKSLDDTRPVTAAMNGGFFSDLNVAHAVDVVGANYQVPDYDRFHAAYPTVPFTSSEDTSAFMTRGVFKTDKDKNQIASYDDLADAAQWGNTHRDAWEAIVKRPFVAGGFVWTGFDYRGEPTPNEWPSVSSVFGIMDLNGFPKNAYYIHQAQWIKDRPLIHIAPHWNWAGSEGKDIRVMVMANVERIALLLNGKPIGEQKADPFRMNYFNVAYAPGKLEAIGYNGGKEVVRTAVETTGDAVALELVPDRAGLKGDGFDAMPITVRALDAQGRAVPLADASVTFAVSGGGRSIGHGNGDPTSHEDEKGATRRLFNGLAQLIVQTSYEATQAVTVQASAPGLRPATVTIPVQTVDAVPYVASADAPLTFVRTWRIAPPGDARPDPKQKIDSFDMNTWSWGQPPMWGAAGSKFNLYRSSFTPRKNLADGNGLIRFAGIKGKAEVWINGTLVGKKDSFAAAPLDLPLPAGAGKREISVIVETEAGDAGAQAGGITGNVTIEPKK</sequence>
<dbReference type="GO" id="GO:0004553">
    <property type="term" value="F:hydrolase activity, hydrolyzing O-glycosyl compounds"/>
    <property type="evidence" value="ECO:0007669"/>
    <property type="project" value="InterPro"/>
</dbReference>
<dbReference type="Pfam" id="PF14905">
    <property type="entry name" value="OMP_b-brl_3"/>
    <property type="match status" value="1"/>
</dbReference>
<dbReference type="EMBL" id="BKCJ010000007">
    <property type="protein sequence ID" value="GEU28484.1"/>
    <property type="molecule type" value="Genomic_DNA"/>
</dbReference>
<evidence type="ECO:0000259" key="13">
    <source>
        <dbReference type="Pfam" id="PF16355"/>
    </source>
</evidence>
<evidence type="ECO:0000259" key="14">
    <source>
        <dbReference type="Pfam" id="PF18565"/>
    </source>
</evidence>
<evidence type="ECO:0000256" key="1">
    <source>
        <dbReference type="ARBA" id="ARBA00004442"/>
    </source>
</evidence>
<keyword evidence="3 15" id="KW-0378">Hydrolase</keyword>
<dbReference type="Gene3D" id="2.60.120.260">
    <property type="entry name" value="Galactose-binding domain-like"/>
    <property type="match status" value="2"/>
</dbReference>
<evidence type="ECO:0000259" key="8">
    <source>
        <dbReference type="Pfam" id="PF00703"/>
    </source>
</evidence>
<evidence type="ECO:0000256" key="5">
    <source>
        <dbReference type="ARBA" id="ARBA00023237"/>
    </source>
</evidence>